<sequence>MGIIGEEPVLSRLDRLDNMLRQLEEMRGRSPSPRSSSASTPSSGTLGSTCTDGHQSSVDFSPTSNTLEKYCRPMDHVMVETQVKGTLIHRLEQAEDRLLKLCVQLEEELEEKKREAANAEKKGQKKGIKQLVKQCVIGKHSQHKRAEWKVGGCDVSNEDKDQMRP</sequence>
<keyword evidence="4" id="KW-1185">Reference proteome</keyword>
<feature type="compositionally biased region" description="Low complexity" evidence="2">
    <location>
        <begin position="29"/>
        <end position="49"/>
    </location>
</feature>
<accession>A0ABR2RZ51</accession>
<dbReference type="PANTHER" id="PTHR34190:SF4">
    <property type="entry name" value="EXPRESSED PROTEIN"/>
    <property type="match status" value="1"/>
</dbReference>
<gene>
    <name evidence="3" type="ORF">V6N11_001067</name>
</gene>
<reference evidence="3 4" key="1">
    <citation type="journal article" date="2024" name="G3 (Bethesda)">
        <title>Genome assembly of Hibiscus sabdariffa L. provides insights into metabolisms of medicinal natural products.</title>
        <authorList>
            <person name="Kim T."/>
        </authorList>
    </citation>
    <scope>NUCLEOTIDE SEQUENCE [LARGE SCALE GENOMIC DNA]</scope>
    <source>
        <strain evidence="3">TK-2024</strain>
        <tissue evidence="3">Old leaves</tissue>
    </source>
</reference>
<evidence type="ECO:0000313" key="4">
    <source>
        <dbReference type="Proteomes" id="UP001396334"/>
    </source>
</evidence>
<comment type="caution">
    <text evidence="3">The sequence shown here is derived from an EMBL/GenBank/DDBJ whole genome shotgun (WGS) entry which is preliminary data.</text>
</comment>
<evidence type="ECO:0000256" key="2">
    <source>
        <dbReference type="SAM" id="MobiDB-lite"/>
    </source>
</evidence>
<protein>
    <submittedName>
        <fullName evidence="3">Uncharacterized protein</fullName>
    </submittedName>
</protein>
<keyword evidence="1" id="KW-0175">Coiled coil</keyword>
<evidence type="ECO:0000313" key="3">
    <source>
        <dbReference type="EMBL" id="KAK9018083.1"/>
    </source>
</evidence>
<name>A0ABR2RZ51_9ROSI</name>
<feature type="compositionally biased region" description="Polar residues" evidence="2">
    <location>
        <begin position="50"/>
        <end position="65"/>
    </location>
</feature>
<feature type="coiled-coil region" evidence="1">
    <location>
        <begin position="88"/>
        <end position="126"/>
    </location>
</feature>
<feature type="region of interest" description="Disordered" evidence="2">
    <location>
        <begin position="144"/>
        <end position="165"/>
    </location>
</feature>
<dbReference type="EMBL" id="JBBPBN010000019">
    <property type="protein sequence ID" value="KAK9018083.1"/>
    <property type="molecule type" value="Genomic_DNA"/>
</dbReference>
<proteinExistence type="predicted"/>
<dbReference type="PANTHER" id="PTHR34190">
    <property type="entry name" value="EXPRESSED PROTEIN"/>
    <property type="match status" value="1"/>
</dbReference>
<organism evidence="3 4">
    <name type="scientific">Hibiscus sabdariffa</name>
    <name type="common">roselle</name>
    <dbReference type="NCBI Taxonomy" id="183260"/>
    <lineage>
        <taxon>Eukaryota</taxon>
        <taxon>Viridiplantae</taxon>
        <taxon>Streptophyta</taxon>
        <taxon>Embryophyta</taxon>
        <taxon>Tracheophyta</taxon>
        <taxon>Spermatophyta</taxon>
        <taxon>Magnoliopsida</taxon>
        <taxon>eudicotyledons</taxon>
        <taxon>Gunneridae</taxon>
        <taxon>Pentapetalae</taxon>
        <taxon>rosids</taxon>
        <taxon>malvids</taxon>
        <taxon>Malvales</taxon>
        <taxon>Malvaceae</taxon>
        <taxon>Malvoideae</taxon>
        <taxon>Hibiscus</taxon>
    </lineage>
</organism>
<feature type="region of interest" description="Disordered" evidence="2">
    <location>
        <begin position="21"/>
        <end position="65"/>
    </location>
</feature>
<dbReference type="Proteomes" id="UP001396334">
    <property type="component" value="Unassembled WGS sequence"/>
</dbReference>
<evidence type="ECO:0000256" key="1">
    <source>
        <dbReference type="SAM" id="Coils"/>
    </source>
</evidence>